<dbReference type="AlphaFoldDB" id="A0A8T3D035"/>
<feature type="region of interest" description="Disordered" evidence="1">
    <location>
        <begin position="239"/>
        <end position="258"/>
    </location>
</feature>
<feature type="compositionally biased region" description="Basic and acidic residues" evidence="1">
    <location>
        <begin position="264"/>
        <end position="279"/>
    </location>
</feature>
<comment type="caution">
    <text evidence="2">The sequence shown here is derived from an EMBL/GenBank/DDBJ whole genome shotgun (WGS) entry which is preliminary data.</text>
</comment>
<reference evidence="2" key="1">
    <citation type="submission" date="2021-01" db="EMBL/GenBank/DDBJ databases">
        <authorList>
            <person name="Zahm M."/>
            <person name="Roques C."/>
            <person name="Cabau C."/>
            <person name="Klopp C."/>
            <person name="Donnadieu C."/>
            <person name="Jouanno E."/>
            <person name="Lampietro C."/>
            <person name="Louis A."/>
            <person name="Herpin A."/>
            <person name="Echchiki A."/>
            <person name="Berthelot C."/>
            <person name="Parey E."/>
            <person name="Roest-Crollius H."/>
            <person name="Braasch I."/>
            <person name="Postlethwait J."/>
            <person name="Bobe J."/>
            <person name="Montfort J."/>
            <person name="Bouchez O."/>
            <person name="Begum T."/>
            <person name="Mejri S."/>
            <person name="Adams A."/>
            <person name="Chen W.-J."/>
            <person name="Guiguen Y."/>
        </authorList>
    </citation>
    <scope>NUCLEOTIDE SEQUENCE</scope>
    <source>
        <tissue evidence="2">Blood</tissue>
    </source>
</reference>
<organism evidence="2 3">
    <name type="scientific">Albula goreensis</name>
    <dbReference type="NCBI Taxonomy" id="1534307"/>
    <lineage>
        <taxon>Eukaryota</taxon>
        <taxon>Metazoa</taxon>
        <taxon>Chordata</taxon>
        <taxon>Craniata</taxon>
        <taxon>Vertebrata</taxon>
        <taxon>Euteleostomi</taxon>
        <taxon>Actinopterygii</taxon>
        <taxon>Neopterygii</taxon>
        <taxon>Teleostei</taxon>
        <taxon>Albuliformes</taxon>
        <taxon>Albulidae</taxon>
        <taxon>Albula</taxon>
    </lineage>
</organism>
<feature type="region of interest" description="Disordered" evidence="1">
    <location>
        <begin position="309"/>
        <end position="348"/>
    </location>
</feature>
<keyword evidence="3" id="KW-1185">Reference proteome</keyword>
<name>A0A8T3D035_9TELE</name>
<evidence type="ECO:0000256" key="1">
    <source>
        <dbReference type="SAM" id="MobiDB-lite"/>
    </source>
</evidence>
<dbReference type="OrthoDB" id="6077919at2759"/>
<feature type="region of interest" description="Disordered" evidence="1">
    <location>
        <begin position="964"/>
        <end position="1024"/>
    </location>
</feature>
<feature type="compositionally biased region" description="Acidic residues" evidence="1">
    <location>
        <begin position="1101"/>
        <end position="1111"/>
    </location>
</feature>
<feature type="compositionally biased region" description="Basic and acidic residues" evidence="1">
    <location>
        <begin position="1112"/>
        <end position="1121"/>
    </location>
</feature>
<gene>
    <name evidence="2" type="ORF">AGOR_G00159290</name>
</gene>
<feature type="region of interest" description="Disordered" evidence="1">
    <location>
        <begin position="264"/>
        <end position="283"/>
    </location>
</feature>
<feature type="region of interest" description="Disordered" evidence="1">
    <location>
        <begin position="789"/>
        <end position="882"/>
    </location>
</feature>
<feature type="region of interest" description="Disordered" evidence="1">
    <location>
        <begin position="1097"/>
        <end position="1121"/>
    </location>
</feature>
<dbReference type="Proteomes" id="UP000829720">
    <property type="component" value="Unassembled WGS sequence"/>
</dbReference>
<dbReference type="EMBL" id="JAERUA010000014">
    <property type="protein sequence ID" value="KAI1890993.1"/>
    <property type="molecule type" value="Genomic_DNA"/>
</dbReference>
<sequence>MEAQLHTQDSRLDASVYQDVSKATVEETDADSQQLSMSQKLNIPMDTQLLAGNAQGGKSTNVAQSSLAQNTQLAGTSITSDWVSFTSTERPKYQDYDKSAQSISPHTKLVPGVTQGFQNPPAQTDISKNIHKTAVPNHKTVSSELWSNQGQSSYIHQEPLMHKLCRPTNQGDTLHMKDSTEFHNKEPSKQMLFDSLQSGPHDRRLQRQIRTSMRNCPELIYSQALSPSLASSTITVDRTVHPRPYNPGREPELSCYPPPADTHIKTEKQTSTGNDERGSLVKHYPCTPGAVRKYVQVPAKMPQTAQTSAVNSPVVPPHHMDCRGPSQSPKGNILSAHKPQPSPLSKSSHLWDVVSRPDGLFLSNPTRCHSAATLAALGRADGAPSAQLVGGRDTSSTSQFSSTPNHLLTFCPHTDTPQSVPVSKHSVQTTTCELSLQQLSKTKSPAVKQGAVNTVREISDQAKLGCVCSPADPGKQCADTAVSLPTPNPRLLNQAKECPSSLTQGLPQLATSGHAAWVYAAPRVSAQQQGQMERHIQGLSMEPFPQTSRPALGVSQQELVSASLSGQHKLCLAAGISLSPNTVAEISSGSVLLHVSVQHKPLNQRVPCNASKHGTECETRANEATGNPNETSGEFHLAWPTCSIQGKDGQGSAHLPSFSDICSSPDTRIAQPLDPVACPDTSTGMLQSAASELTLRPSDTLCEPLPRPSDRLMPGASLSVGSHTGIAHTQARNEEPQGEPLQGLEQAALKGSMAGGEENMAVDSLISIPGCALEEQTKDEVFMCGPADAQERSQDSGAGHRWGLSPSSPAAQLGQEVHSSGQRPEELPVGEVEGPGHRGGEAADTGEMEERDSGGMEEQGVGDPFTSPSSVPSKDPEDDMNVQLNYDGFWSRRSSSMLLQAPPSPSQSNDTTAFHTTHVHEKRETSILHVLQTSTQSSAHRENRYHETVKGELGHYPNVKSCPTELGGHRASGPPPDTHQTHSSEAGPVSAVGPAASCGLRDSGTAPPLHSSFPSAEGKEGSQNGGLRMMAHAIARSIGCAPSENATCRIPVQSGKASAPQAEPAVTYSHPFLSHTSATHCSLSLSVRAGETAVRVGQSSLEEEADTSSSDDEGRLVIELE</sequence>
<accession>A0A8T3D035</accession>
<evidence type="ECO:0000313" key="3">
    <source>
        <dbReference type="Proteomes" id="UP000829720"/>
    </source>
</evidence>
<proteinExistence type="predicted"/>
<evidence type="ECO:0000313" key="2">
    <source>
        <dbReference type="EMBL" id="KAI1890993.1"/>
    </source>
</evidence>
<protein>
    <submittedName>
        <fullName evidence="2">Uncharacterized protein</fullName>
    </submittedName>
</protein>